<comment type="caution">
    <text evidence="2">The sequence shown here is derived from an EMBL/GenBank/DDBJ whole genome shotgun (WGS) entry which is preliminary data.</text>
</comment>
<proteinExistence type="predicted"/>
<feature type="domain" description="FAD-binding" evidence="1">
    <location>
        <begin position="7"/>
        <end position="335"/>
    </location>
</feature>
<dbReference type="RefSeq" id="WP_187564694.1">
    <property type="nucleotide sequence ID" value="NZ_JACGWS010000024.1"/>
</dbReference>
<reference evidence="2 3" key="1">
    <citation type="submission" date="2020-07" db="EMBL/GenBank/DDBJ databases">
        <title>Description of Kordia aestuariivivens sp. nov., isolated from a tidal flat.</title>
        <authorList>
            <person name="Park S."/>
            <person name="Yoon J.-H."/>
        </authorList>
    </citation>
    <scope>NUCLEOTIDE SEQUENCE [LARGE SCALE GENOMIC DNA]</scope>
    <source>
        <strain evidence="2 3">YSTF-M3</strain>
    </source>
</reference>
<evidence type="ECO:0000313" key="2">
    <source>
        <dbReference type="EMBL" id="MBC8757652.1"/>
    </source>
</evidence>
<dbReference type="PANTHER" id="PTHR43747:SF1">
    <property type="entry name" value="SLR1998 PROTEIN"/>
    <property type="match status" value="1"/>
</dbReference>
<dbReference type="InterPro" id="IPR036188">
    <property type="entry name" value="FAD/NAD-bd_sf"/>
</dbReference>
<protein>
    <submittedName>
        <fullName evidence="2">Tryptophan 7-halogenase</fullName>
    </submittedName>
</protein>
<gene>
    <name evidence="2" type="ORF">H2O64_23490</name>
</gene>
<accession>A0ABR7QGF5</accession>
<dbReference type="SUPFAM" id="SSF51905">
    <property type="entry name" value="FAD/NAD(P)-binding domain"/>
    <property type="match status" value="1"/>
</dbReference>
<dbReference type="PANTHER" id="PTHR43747">
    <property type="entry name" value="FAD-BINDING PROTEIN"/>
    <property type="match status" value="1"/>
</dbReference>
<organism evidence="2 3">
    <name type="scientific">Kordia aestuariivivens</name>
    <dbReference type="NCBI Taxonomy" id="2759037"/>
    <lineage>
        <taxon>Bacteria</taxon>
        <taxon>Pseudomonadati</taxon>
        <taxon>Bacteroidota</taxon>
        <taxon>Flavobacteriia</taxon>
        <taxon>Flavobacteriales</taxon>
        <taxon>Flavobacteriaceae</taxon>
        <taxon>Kordia</taxon>
    </lineage>
</organism>
<sequence length="578" mass="67022">MKPKKKKYDVIICGGGLAGLTLARQLKVTFPELATLVIEKQSFPKPIATFKVGESTTEIASFYLKEDLQLDSYFKNAHYKKLGFRFILGDSNQKWTDRPEIGLSDFPPYDSLQMDRGVLENDLYSINKLSGVEIIDATAIKDILIHEDAQDNIVQIKTEDQELDLHCRWVIDAMGRRLFFHEKFKLTKKMEIAHNAVWFRVKGRFDMDDIVSNENRTYHNHVPNKNRFYSTFHIMGPGYWVWLIPLSSGHTSIGIVASEAYHEQSTFSTKAKATTWLETYEPDVAKHLENFKMEDFLRNRNYSHSATEVASINRWACTGEAAVFADPLYSVGSNMIAYENTCIVDLIRKDLNNSLEENHVQRLSQFVISQNEWLIDHIQGSYPYLGHPQVYTLAYLWSVVIGWSLDCPQMFNKTFLDLTVKTQLDKENANIIFALGRMKQLFKDWYNVANNTFTFDYIDYLKIPFILEIFKKNLEPNKSLETLIADRIHTVELLEEFAQVIFLIVVKDVMPEKLHLFQEPVWLNVNAISLDADSWEKDGLFEPKTTPRNLKNIENQILEVIQYKSQTKEKIDLDISIF</sequence>
<keyword evidence="3" id="KW-1185">Reference proteome</keyword>
<dbReference type="Pfam" id="PF01494">
    <property type="entry name" value="FAD_binding_3"/>
    <property type="match status" value="1"/>
</dbReference>
<dbReference type="InterPro" id="IPR002938">
    <property type="entry name" value="FAD-bd"/>
</dbReference>
<dbReference type="EMBL" id="JACGWS010000024">
    <property type="protein sequence ID" value="MBC8757652.1"/>
    <property type="molecule type" value="Genomic_DNA"/>
</dbReference>
<evidence type="ECO:0000259" key="1">
    <source>
        <dbReference type="Pfam" id="PF01494"/>
    </source>
</evidence>
<name>A0ABR7QGF5_9FLAO</name>
<dbReference type="Gene3D" id="3.50.50.60">
    <property type="entry name" value="FAD/NAD(P)-binding domain"/>
    <property type="match status" value="1"/>
</dbReference>
<dbReference type="InterPro" id="IPR050816">
    <property type="entry name" value="Flavin-dep_Halogenase_NPB"/>
</dbReference>
<dbReference type="Proteomes" id="UP000619238">
    <property type="component" value="Unassembled WGS sequence"/>
</dbReference>
<evidence type="ECO:0000313" key="3">
    <source>
        <dbReference type="Proteomes" id="UP000619238"/>
    </source>
</evidence>